<keyword evidence="1" id="KW-0472">Membrane</keyword>
<dbReference type="AlphaFoldDB" id="W7UYQ5"/>
<feature type="transmembrane region" description="Helical" evidence="1">
    <location>
        <begin position="274"/>
        <end position="294"/>
    </location>
</feature>
<keyword evidence="1" id="KW-0812">Transmembrane</keyword>
<keyword evidence="1" id="KW-1133">Transmembrane helix</keyword>
<name>W7UYQ5_RUMFL</name>
<dbReference type="EMBL" id="ATAX01000023">
    <property type="protein sequence ID" value="EWM53795.1"/>
    <property type="molecule type" value="Genomic_DNA"/>
</dbReference>
<dbReference type="Pfam" id="PF01757">
    <property type="entry name" value="Acyl_transf_3"/>
    <property type="match status" value="1"/>
</dbReference>
<dbReference type="eggNOG" id="COG1835">
    <property type="taxonomic scope" value="Bacteria"/>
</dbReference>
<feature type="transmembrane region" description="Helical" evidence="1">
    <location>
        <begin position="300"/>
        <end position="322"/>
    </location>
</feature>
<organism evidence="3 4">
    <name type="scientific">Ruminococcus flavefaciens 007c</name>
    <dbReference type="NCBI Taxonomy" id="1341157"/>
    <lineage>
        <taxon>Bacteria</taxon>
        <taxon>Bacillati</taxon>
        <taxon>Bacillota</taxon>
        <taxon>Clostridia</taxon>
        <taxon>Eubacteriales</taxon>
        <taxon>Oscillospiraceae</taxon>
        <taxon>Ruminococcus</taxon>
    </lineage>
</organism>
<feature type="transmembrane region" description="Helical" evidence="1">
    <location>
        <begin position="218"/>
        <end position="238"/>
    </location>
</feature>
<sequence>MTFDSLKVSYKTFTRLLYVSNDSECIKNIKGLYVFTYALTDYLLNQGDTSILKSHDIIKNYERIDVEDLANNADRRNAIISICLNFPCVLDSIRGIETLFNKLSELVLLIFNIITNRTYPVKTILLSYIGWESIGNSNWYMFAIFSLYIFIYISFRFFKKMESVIPLIIFTLLASCFIDVLYFFELGIWWYNTILCFVSGMWYSRYKKEIDCVVQKNDIAYCRTLLCSIFIFAVLYYGHLKYSPQIMIFTAPIFALIIIFLSMKVKFRSKLLSFLGDHVFSIYILQRLAFLILKDKTTNQYLYFLSSLLLTIIISLLFDKVFNTIERSLRKRNIYRE</sequence>
<reference evidence="3 4" key="1">
    <citation type="journal article" date="2014" name="PLoS ONE">
        <title>Rumen cellulosomics: divergent fiber-degrading strategies revealed by comparative genome-wide analysis of six ruminococcal strains.</title>
        <authorList>
            <person name="Dassa B."/>
            <person name="Borovok I."/>
            <person name="Ruimy-Israeli V."/>
            <person name="Lamed R."/>
            <person name="Flint H.J."/>
            <person name="Duncan S.H."/>
            <person name="Henrissat B."/>
            <person name="Coutinho P."/>
            <person name="Morrison M."/>
            <person name="Mosoni P."/>
            <person name="Yeoman C.J."/>
            <person name="White B.A."/>
            <person name="Bayer E.A."/>
        </authorList>
    </citation>
    <scope>NUCLEOTIDE SEQUENCE [LARGE SCALE GENOMIC DNA]</scope>
    <source>
        <strain evidence="3 4">007c</strain>
    </source>
</reference>
<dbReference type="PATRIC" id="fig|1341157.4.peg.1434"/>
<evidence type="ECO:0000256" key="1">
    <source>
        <dbReference type="SAM" id="Phobius"/>
    </source>
</evidence>
<feature type="transmembrane region" description="Helical" evidence="1">
    <location>
        <begin position="189"/>
        <end position="206"/>
    </location>
</feature>
<evidence type="ECO:0000313" key="4">
    <source>
        <dbReference type="Proteomes" id="UP000019365"/>
    </source>
</evidence>
<dbReference type="OrthoDB" id="3268734at2"/>
<dbReference type="Proteomes" id="UP000019365">
    <property type="component" value="Unassembled WGS sequence"/>
</dbReference>
<accession>W7UYQ5</accession>
<gene>
    <name evidence="3" type="ORF">RF007C_08760</name>
</gene>
<evidence type="ECO:0000259" key="2">
    <source>
        <dbReference type="Pfam" id="PF01757"/>
    </source>
</evidence>
<feature type="transmembrane region" description="Helical" evidence="1">
    <location>
        <begin position="165"/>
        <end position="183"/>
    </location>
</feature>
<feature type="domain" description="Acyltransferase 3" evidence="2">
    <location>
        <begin position="137"/>
        <end position="318"/>
    </location>
</feature>
<dbReference type="GO" id="GO:0016747">
    <property type="term" value="F:acyltransferase activity, transferring groups other than amino-acyl groups"/>
    <property type="evidence" value="ECO:0007669"/>
    <property type="project" value="InterPro"/>
</dbReference>
<protein>
    <recommendedName>
        <fullName evidence="2">Acyltransferase 3 domain-containing protein</fullName>
    </recommendedName>
</protein>
<comment type="caution">
    <text evidence="3">The sequence shown here is derived from an EMBL/GenBank/DDBJ whole genome shotgun (WGS) entry which is preliminary data.</text>
</comment>
<keyword evidence="4" id="KW-1185">Reference proteome</keyword>
<proteinExistence type="predicted"/>
<dbReference type="InterPro" id="IPR002656">
    <property type="entry name" value="Acyl_transf_3_dom"/>
</dbReference>
<feature type="transmembrane region" description="Helical" evidence="1">
    <location>
        <begin position="244"/>
        <end position="262"/>
    </location>
</feature>
<evidence type="ECO:0000313" key="3">
    <source>
        <dbReference type="EMBL" id="EWM53795.1"/>
    </source>
</evidence>
<feature type="transmembrane region" description="Helical" evidence="1">
    <location>
        <begin position="139"/>
        <end position="158"/>
    </location>
</feature>